<feature type="transmembrane region" description="Helical" evidence="1">
    <location>
        <begin position="20"/>
        <end position="46"/>
    </location>
</feature>
<gene>
    <name evidence="2" type="ORF">Cvel_36241</name>
</gene>
<keyword evidence="1" id="KW-0812">Transmembrane</keyword>
<reference evidence="2" key="1">
    <citation type="submission" date="2014-11" db="EMBL/GenBank/DDBJ databases">
        <authorList>
            <person name="Otto D Thomas"/>
            <person name="Naeem Raeece"/>
        </authorList>
    </citation>
    <scope>NUCLEOTIDE SEQUENCE</scope>
</reference>
<keyword evidence="1" id="KW-0472">Membrane</keyword>
<proteinExistence type="predicted"/>
<feature type="transmembrane region" description="Helical" evidence="1">
    <location>
        <begin position="194"/>
        <end position="214"/>
    </location>
</feature>
<evidence type="ECO:0000313" key="2">
    <source>
        <dbReference type="EMBL" id="CEM52479.1"/>
    </source>
</evidence>
<dbReference type="EMBL" id="CDMZ01005263">
    <property type="protein sequence ID" value="CEM52479.1"/>
    <property type="molecule type" value="Genomic_DNA"/>
</dbReference>
<dbReference type="PANTHER" id="PTHR11319">
    <property type="entry name" value="G PROTEIN-COUPLED RECEPTOR-RELATED"/>
    <property type="match status" value="1"/>
</dbReference>
<feature type="non-terminal residue" evidence="2">
    <location>
        <position position="288"/>
    </location>
</feature>
<dbReference type="PANTHER" id="PTHR11319:SF35">
    <property type="entry name" value="OUTER MEMBRANE PROTEIN PMPC-RELATED"/>
    <property type="match status" value="1"/>
</dbReference>
<organism evidence="2">
    <name type="scientific">Chromera velia CCMP2878</name>
    <dbReference type="NCBI Taxonomy" id="1169474"/>
    <lineage>
        <taxon>Eukaryota</taxon>
        <taxon>Sar</taxon>
        <taxon>Alveolata</taxon>
        <taxon>Colpodellida</taxon>
        <taxon>Chromeraceae</taxon>
        <taxon>Chromera</taxon>
    </lineage>
</organism>
<keyword evidence="1" id="KW-1133">Transmembrane helix</keyword>
<sequence length="288" mass="33292">VMLSSMGIRDHKVSFFATRYSGLSLPLGSILFITVIASLTVFWLAFTEHSSPQKRESDNSTSFLPPINRAKEDDVEEKDIHLQAWQRRMLHAQEVRRLDRVRVFLLFRYRLPTTDTDGFPLRQRTFIQKIRPLCAHLVEDLVPVYIIIYFFMFEGIIEGLIELIGCTPLSPGLESRLNEAPSVDCNSELFLKSFPFAFCAVIFIGVLIPLFLATRVMAGVRRSREGDHGRTERSKFRRRYGFLLQGYREGFYCWEIVLMLRKLTFQLAAAMTLGMDPDLRLIWVGGWV</sequence>
<evidence type="ECO:0000256" key="1">
    <source>
        <dbReference type="SAM" id="Phobius"/>
    </source>
</evidence>
<feature type="transmembrane region" description="Helical" evidence="1">
    <location>
        <begin position="133"/>
        <end position="153"/>
    </location>
</feature>
<accession>A0A0G4I6C9</accession>
<name>A0A0G4I6C9_9ALVE</name>
<feature type="non-terminal residue" evidence="2">
    <location>
        <position position="1"/>
    </location>
</feature>
<dbReference type="AlphaFoldDB" id="A0A0G4I6C9"/>
<protein>
    <submittedName>
        <fullName evidence="2">Uncharacterized protein</fullName>
    </submittedName>
</protein>